<dbReference type="Gene3D" id="3.40.50.720">
    <property type="entry name" value="NAD(P)-binding Rossmann-like Domain"/>
    <property type="match status" value="1"/>
</dbReference>
<dbReference type="Gene3D" id="3.40.47.10">
    <property type="match status" value="1"/>
</dbReference>
<accession>A0A5N6SUW1</accession>
<dbReference type="InterPro" id="IPR020806">
    <property type="entry name" value="PKS_PP-bd"/>
</dbReference>
<evidence type="ECO:0000313" key="12">
    <source>
        <dbReference type="EMBL" id="KAE8137530.1"/>
    </source>
</evidence>
<protein>
    <submittedName>
        <fullName evidence="12">Putative polyketide synthase</fullName>
    </submittedName>
</protein>
<sequence length="2440" mass="268442">MEDAVAIAVVGLSLGFPQDVTTSDALWELMWNKRNTATKVPSERLNIDSIYHPDRHRRGQVPVRHGHFMNRDLAAFDAAFFDTSMPDAASMDPQQRLLLEYAYTALENAGLPMEKAAGTKTSVYTGSFSTDWMQMQYKDSEESTTTTALGVQASCNANKISWFFNFKGNSANIDTACSSSLVCLDLGCRDLQCGRQDMSIVAGSNIMLSPDNLHSLSNLNMLSPDGQCYSFDYRANGYSRGEGVAVLVLKRVTDAIRDNDTIRGIIRSTGCNQDGRTSSLTLPSSEMQARLIRDTYINGGLSMEPTRYFEAHGTGTPVGDPTEAKAIGSAFGQVRTLDDPLWVGSVKSNIGHLEGASGIAGVIRAMLILEKGIISPTANIEKVNPNIDCSSLKIQFPLRPTPWPTKGLRRASVNSFGNSGTNAHVILDDVFHFLKENQLSAQHLTVQDPPTSPVLQQTSINISRSLLHKSPNSSPKENRPRLLVFSANDEAGVRRQATAYAEYFTKFADALDSTYLDHLAYTLSSRRSSLPWKGTAIVSSMEDMTQIDRTIVPAVRSKSDPGLVFVFAGQGAQWAGMGRDLMTLFPEFNQSLERSEQALLGLGCSWHLREEIMRQQDSRINSPELAQPCCTAIQLALVDLLHSWNVHASAAVGHSSGEVAAAYCVGALSAGAALKLAYYRGAVCSVLASGELGLEGAMMSVGLCEEDVQQYLDELALQDGNVELVVACINSPCNVTVSGNTHQIAALKARLDQKEIFAQQLPVNVAYHSPHMLRVADQYREVIKGLESGTPLSSKPGTVMFSSVTGKQLFPSELLDPEYWVQNLVSRVRFRDAVAALMDAASKQSHRRLNQSCYSYSSFDIFLEISPHRSLHRPLTDTVRELSAVPIKYTSLMVRGNDATLPTMRVLGDLVCHGYSVCLDRVNHLEQNLNQQHYIALPDLPSYVFDHSHKYWNESRLSARSRLGAVGKLDLLGKPVVDWNPLEPRWKNCLRGSEMPWIEDHLVNGVMIYPGAGMLVMAIEAANQITKKAAGVMGFEISEVHFKKPLHISKEPEGVETQLSMHLAQDSVMPLNQPSEFRLFCYSNNDWQECCHGFIRAKYQVYENPVTQDDDNVTELATRRDVVSSIEGSCQTPIDRINFYSGLTNIGMVEGPAFWRVKEGFYDDQYRVRATIGLFRWPEDGFPQPHVIHPTSLDSIFHLALIGYCHSGKRTIPTMIPSSLRRLYVSKTGLSYPDGDEVQEYTWPEILDRRGACFSGFALNQSNGALSVQFSELRLTTIASSRDDSVADALGGLQLAYQIQYQPEPDFLDPKDVLLNYKHASRWDSLTVERYIDMLAHKNGDLRILELNVGDRSSTKALLHTLSVYNEAGEIVYPRYSSFTMTATSVDILDQRKIDLHGFSFVKFALCDISQDIASQKQYLEGPYDIILAPDSVQGCLMALHNLKSLVSPTGKVFLFGGSSNPHLAGHDVPNCDIVQGLAPNSDLLYSGLELQNPKFKNVPDPLVRVYHGGFLDSQTREIDKPVFLIMDAESTVQTQVAGSLATHWARQHSFTVQMGSLEEALAMWSIENLIFVVLLELDQPFLYEISYDTYNTLNAFFQKATHVLWATFAGGTEAGRPEYHLIHGLARALRHEYPLLNITVAALEETGTKHLSQWHLQILTRLLFDKHANPNPAVIDSEFLELRGYLHIPRIVPSASVTHELHRRWQPRHSGFKLVKDCLPLELTLSSVGILDSLCFSEDANAHAPLAADEVEIQTHAIGMNFRDLLIAMGQIPDAPMGQECTGVVLRAGTSASCRPGDRVILAHPSTFKTVARGKMAIVIPDNMPFTTAAAIPAQFGTAWEAVNYLARLEKNETILIHAAAGGTGQAVIQIAQCIGATILATVGSTAKKNLLMDRYGIPENQIFYSRDTTFVAGVKRATAGRGVDVILNSLAGDGLLASLDCIAPGGRFIEIGRKDIDSNSHLPMSVLSKNISFIVFDGSVFLRRHPSRCRSNLQLLVDMFTRRELHPVQPFHVYNIGEVETVFRKVQMGESMGKFVLEVTPESRVPVTLNTRPSFDMDSDSTFVLAGGLGGIGRAAARWMAERGAKNLVLLSRYGPRTNAATVLVNELRTRGVRVETPACDVTNLEVMKEVFGRLSSEMPPIKGVIQMSIVARDCLFSEMPYPDWKDAVNCKSLGSWNLHRVLPRGMDFFILLSSASGLAGIKGQANYDAGNTYEDGLARYRVSQGEKATALDLGAMVDDGILAEDPSLLRRVLAYGTLEPITRAKFYGILDYYCDPARDVASPHEAQIALGLGTGGGEGLESIDYQRQPMLQQLMLAGNRQQVGASASVSAGGTQHALSDRERIVASSCPEEAAQIAAEAIIKKLAKSLITMQDSSSVDRDRPISELGVDSLLGIELRNWVVKEFKIDLAVFETQGAATLETLSLLVAQRCTKGGET</sequence>
<keyword evidence="5" id="KW-0560">Oxidoreductase</keyword>
<feature type="active site" description="Proton acceptor; for dehydratase activity" evidence="8">
    <location>
        <position position="1001"/>
    </location>
</feature>
<dbReference type="InterPro" id="IPR036291">
    <property type="entry name" value="NAD(P)-bd_dom_sf"/>
</dbReference>
<dbReference type="Pfam" id="PF23114">
    <property type="entry name" value="NAD-bd_HRPKS_sdrA"/>
    <property type="match status" value="1"/>
</dbReference>
<dbReference type="Pfam" id="PF21089">
    <property type="entry name" value="PKS_DH_N"/>
    <property type="match status" value="1"/>
</dbReference>
<dbReference type="InterPro" id="IPR049552">
    <property type="entry name" value="PKS_DH_N"/>
</dbReference>
<keyword evidence="4" id="KW-0521">NADP</keyword>
<dbReference type="InterPro" id="IPR020841">
    <property type="entry name" value="PKS_Beta-ketoAc_synthase_dom"/>
</dbReference>
<dbReference type="FunFam" id="3.40.50.720:FF:000209">
    <property type="entry name" value="Polyketide synthase Pks12"/>
    <property type="match status" value="1"/>
</dbReference>
<dbReference type="InterPro" id="IPR020807">
    <property type="entry name" value="PKS_DH"/>
</dbReference>
<keyword evidence="6" id="KW-0511">Multifunctional enzyme</keyword>
<dbReference type="InterPro" id="IPR016036">
    <property type="entry name" value="Malonyl_transacylase_ACP-bd"/>
</dbReference>
<feature type="region of interest" description="C-terminal hotdog fold" evidence="8">
    <location>
        <begin position="1131"/>
        <end position="1284"/>
    </location>
</feature>
<dbReference type="Pfam" id="PF00107">
    <property type="entry name" value="ADH_zinc_N"/>
    <property type="match status" value="1"/>
</dbReference>
<keyword evidence="13" id="KW-1185">Reference proteome</keyword>
<dbReference type="InterPro" id="IPR013154">
    <property type="entry name" value="ADH-like_N"/>
</dbReference>
<dbReference type="InterPro" id="IPR042104">
    <property type="entry name" value="PKS_dehydratase_sf"/>
</dbReference>
<dbReference type="InterPro" id="IPR013968">
    <property type="entry name" value="PKS_KR"/>
</dbReference>
<dbReference type="SUPFAM" id="SSF51735">
    <property type="entry name" value="NAD(P)-binding Rossmann-fold domains"/>
    <property type="match status" value="2"/>
</dbReference>
<dbReference type="Gene3D" id="3.30.70.3290">
    <property type="match status" value="1"/>
</dbReference>
<gene>
    <name evidence="12" type="ORF">BDV38DRAFT_283082</name>
</gene>
<evidence type="ECO:0000259" key="11">
    <source>
        <dbReference type="PROSITE" id="PS52019"/>
    </source>
</evidence>
<dbReference type="PROSITE" id="PS50075">
    <property type="entry name" value="CARRIER"/>
    <property type="match status" value="1"/>
</dbReference>
<dbReference type="Pfam" id="PF23297">
    <property type="entry name" value="ACP_SdgA_C"/>
    <property type="match status" value="1"/>
</dbReference>
<dbReference type="InterPro" id="IPR020843">
    <property type="entry name" value="ER"/>
</dbReference>
<feature type="region of interest" description="N-terminal hotdog fold" evidence="8">
    <location>
        <begin position="969"/>
        <end position="1102"/>
    </location>
</feature>
<evidence type="ECO:0000259" key="9">
    <source>
        <dbReference type="PROSITE" id="PS50075"/>
    </source>
</evidence>
<dbReference type="InterPro" id="IPR016035">
    <property type="entry name" value="Acyl_Trfase/lysoPLipase"/>
</dbReference>
<reference evidence="12 13" key="1">
    <citation type="submission" date="2019-04" db="EMBL/GenBank/DDBJ databases">
        <title>Friends and foes A comparative genomics study of 23 Aspergillus species from section Flavi.</title>
        <authorList>
            <consortium name="DOE Joint Genome Institute"/>
            <person name="Kjaerbolling I."/>
            <person name="Vesth T."/>
            <person name="Frisvad J.C."/>
            <person name="Nybo J.L."/>
            <person name="Theobald S."/>
            <person name="Kildgaard S."/>
            <person name="Isbrandt T."/>
            <person name="Kuo A."/>
            <person name="Sato A."/>
            <person name="Lyhne E.K."/>
            <person name="Kogle M.E."/>
            <person name="Wiebenga A."/>
            <person name="Kun R.S."/>
            <person name="Lubbers R.J."/>
            <person name="Makela M.R."/>
            <person name="Barry K."/>
            <person name="Chovatia M."/>
            <person name="Clum A."/>
            <person name="Daum C."/>
            <person name="Haridas S."/>
            <person name="He G."/>
            <person name="LaButti K."/>
            <person name="Lipzen A."/>
            <person name="Mondo S."/>
            <person name="Riley R."/>
            <person name="Salamov A."/>
            <person name="Simmons B.A."/>
            <person name="Magnuson J.K."/>
            <person name="Henrissat B."/>
            <person name="Mortensen U.H."/>
            <person name="Larsen T.O."/>
            <person name="Devries R.P."/>
            <person name="Grigoriev I.V."/>
            <person name="Machida M."/>
            <person name="Baker S.E."/>
            <person name="Andersen M.R."/>
        </authorList>
    </citation>
    <scope>NUCLEOTIDE SEQUENCE [LARGE SCALE GENOMIC DNA]</scope>
    <source>
        <strain evidence="12 13">CBS 117625</strain>
    </source>
</reference>
<dbReference type="SUPFAM" id="SSF53901">
    <property type="entry name" value="Thiolase-like"/>
    <property type="match status" value="1"/>
</dbReference>
<evidence type="ECO:0000256" key="6">
    <source>
        <dbReference type="ARBA" id="ARBA00023268"/>
    </source>
</evidence>
<dbReference type="CDD" id="cd00833">
    <property type="entry name" value="PKS"/>
    <property type="match status" value="1"/>
</dbReference>
<dbReference type="InterPro" id="IPR056501">
    <property type="entry name" value="NAD-bd_HRPKS_sdrA"/>
</dbReference>
<dbReference type="InterPro" id="IPR013149">
    <property type="entry name" value="ADH-like_C"/>
</dbReference>
<keyword evidence="2" id="KW-0597">Phosphoprotein</keyword>
<evidence type="ECO:0000256" key="2">
    <source>
        <dbReference type="ARBA" id="ARBA00022553"/>
    </source>
</evidence>
<dbReference type="InterPro" id="IPR032821">
    <property type="entry name" value="PKS_assoc"/>
</dbReference>
<dbReference type="InterPro" id="IPR014030">
    <property type="entry name" value="Ketoacyl_synth_N"/>
</dbReference>
<evidence type="ECO:0000256" key="7">
    <source>
        <dbReference type="ARBA" id="ARBA00023315"/>
    </source>
</evidence>
<dbReference type="Gene3D" id="3.40.366.10">
    <property type="entry name" value="Malonyl-Coenzyme A Acyl Carrier Protein, domain 2"/>
    <property type="match status" value="1"/>
</dbReference>
<dbReference type="InterPro" id="IPR006162">
    <property type="entry name" value="Ppantetheine_attach_site"/>
</dbReference>
<evidence type="ECO:0000256" key="4">
    <source>
        <dbReference type="ARBA" id="ARBA00022857"/>
    </source>
</evidence>
<dbReference type="PANTHER" id="PTHR43775:SF29">
    <property type="entry name" value="ASPERFURANONE POLYKETIDE SYNTHASE AFOG-RELATED"/>
    <property type="match status" value="1"/>
</dbReference>
<dbReference type="Gene3D" id="3.10.129.110">
    <property type="entry name" value="Polyketide synthase dehydratase"/>
    <property type="match status" value="1"/>
</dbReference>
<dbReference type="SMART" id="SM00825">
    <property type="entry name" value="PKS_KS"/>
    <property type="match status" value="1"/>
</dbReference>
<evidence type="ECO:0000256" key="8">
    <source>
        <dbReference type="PROSITE-ProRule" id="PRU01363"/>
    </source>
</evidence>
<dbReference type="InterPro" id="IPR014043">
    <property type="entry name" value="Acyl_transferase_dom"/>
</dbReference>
<dbReference type="InterPro" id="IPR049551">
    <property type="entry name" value="PKS_DH_C"/>
</dbReference>
<dbReference type="SUPFAM" id="SSF55048">
    <property type="entry name" value="Probable ACP-binding domain of malonyl-CoA ACP transacylase"/>
    <property type="match status" value="1"/>
</dbReference>
<feature type="domain" description="PKS/mFAS DH" evidence="11">
    <location>
        <begin position="969"/>
        <end position="1284"/>
    </location>
</feature>
<dbReference type="Gene3D" id="3.90.180.10">
    <property type="entry name" value="Medium-chain alcohol dehydrogenases, catalytic domain"/>
    <property type="match status" value="1"/>
</dbReference>
<dbReference type="RefSeq" id="XP_031913593.1">
    <property type="nucleotide sequence ID" value="XM_032059955.1"/>
</dbReference>
<dbReference type="InterPro" id="IPR011032">
    <property type="entry name" value="GroES-like_sf"/>
</dbReference>
<dbReference type="Pfam" id="PF16197">
    <property type="entry name" value="KAsynt_C_assoc"/>
    <property type="match status" value="1"/>
</dbReference>
<name>A0A5N6SUW1_ASPPS</name>
<dbReference type="GO" id="GO:0016491">
    <property type="term" value="F:oxidoreductase activity"/>
    <property type="evidence" value="ECO:0007669"/>
    <property type="project" value="UniProtKB-KW"/>
</dbReference>
<dbReference type="SMART" id="SM00826">
    <property type="entry name" value="PKS_DH"/>
    <property type="match status" value="1"/>
</dbReference>
<dbReference type="GO" id="GO:0006633">
    <property type="term" value="P:fatty acid biosynthetic process"/>
    <property type="evidence" value="ECO:0007669"/>
    <property type="project" value="InterPro"/>
</dbReference>
<dbReference type="InterPro" id="IPR029063">
    <property type="entry name" value="SAM-dependent_MTases_sf"/>
</dbReference>
<evidence type="ECO:0000313" key="13">
    <source>
        <dbReference type="Proteomes" id="UP000325672"/>
    </source>
</evidence>
<dbReference type="Gene3D" id="3.40.50.150">
    <property type="entry name" value="Vaccinia Virus protein VP39"/>
    <property type="match status" value="1"/>
</dbReference>
<dbReference type="Pfam" id="PF00109">
    <property type="entry name" value="ketoacyl-synt"/>
    <property type="match status" value="1"/>
</dbReference>
<dbReference type="SUPFAM" id="SSF52151">
    <property type="entry name" value="FabD/lysophospholipase-like"/>
    <property type="match status" value="1"/>
</dbReference>
<dbReference type="InterPro" id="IPR049900">
    <property type="entry name" value="PKS_mFAS_DH"/>
</dbReference>
<dbReference type="Proteomes" id="UP000325672">
    <property type="component" value="Unassembled WGS sequence"/>
</dbReference>
<dbReference type="Pfam" id="PF02801">
    <property type="entry name" value="Ketoacyl-synt_C"/>
    <property type="match status" value="1"/>
</dbReference>
<evidence type="ECO:0000256" key="5">
    <source>
        <dbReference type="ARBA" id="ARBA00023002"/>
    </source>
</evidence>
<keyword evidence="3" id="KW-0808">Transferase</keyword>
<evidence type="ECO:0000259" key="10">
    <source>
        <dbReference type="PROSITE" id="PS52004"/>
    </source>
</evidence>
<evidence type="ECO:0000256" key="1">
    <source>
        <dbReference type="ARBA" id="ARBA00022450"/>
    </source>
</evidence>
<dbReference type="InterPro" id="IPR001227">
    <property type="entry name" value="Ac_transferase_dom_sf"/>
</dbReference>
<dbReference type="Pfam" id="PF08659">
    <property type="entry name" value="KR"/>
    <property type="match status" value="1"/>
</dbReference>
<dbReference type="EMBL" id="ML743577">
    <property type="protein sequence ID" value="KAE8137530.1"/>
    <property type="molecule type" value="Genomic_DNA"/>
</dbReference>
<dbReference type="SMART" id="SM00823">
    <property type="entry name" value="PKS_PP"/>
    <property type="match status" value="1"/>
</dbReference>
<dbReference type="SMART" id="SM00829">
    <property type="entry name" value="PKS_ER"/>
    <property type="match status" value="1"/>
</dbReference>
<feature type="active site" description="Proton donor; for dehydratase activity" evidence="8">
    <location>
        <position position="1194"/>
    </location>
</feature>
<dbReference type="Pfam" id="PF08240">
    <property type="entry name" value="ADH_N"/>
    <property type="match status" value="1"/>
</dbReference>
<dbReference type="InterPro" id="IPR036736">
    <property type="entry name" value="ACP-like_sf"/>
</dbReference>
<dbReference type="InterPro" id="IPR050091">
    <property type="entry name" value="PKS_NRPS_Biosynth_Enz"/>
</dbReference>
<dbReference type="SUPFAM" id="SSF47336">
    <property type="entry name" value="ACP-like"/>
    <property type="match status" value="1"/>
</dbReference>
<dbReference type="InterPro" id="IPR016039">
    <property type="entry name" value="Thiolase-like"/>
</dbReference>
<dbReference type="Pfam" id="PF14765">
    <property type="entry name" value="PS-DH"/>
    <property type="match status" value="1"/>
</dbReference>
<dbReference type="PROSITE" id="PS52019">
    <property type="entry name" value="PKS_MFAS_DH"/>
    <property type="match status" value="1"/>
</dbReference>
<dbReference type="PROSITE" id="PS52004">
    <property type="entry name" value="KS3_2"/>
    <property type="match status" value="1"/>
</dbReference>
<dbReference type="PROSITE" id="PS00606">
    <property type="entry name" value="KS3_1"/>
    <property type="match status" value="1"/>
</dbReference>
<dbReference type="SMART" id="SM00827">
    <property type="entry name" value="PKS_AT"/>
    <property type="match status" value="1"/>
</dbReference>
<dbReference type="GO" id="GO:0030639">
    <property type="term" value="P:polyketide biosynthetic process"/>
    <property type="evidence" value="ECO:0007669"/>
    <property type="project" value="UniProtKB-ARBA"/>
</dbReference>
<dbReference type="InterPro" id="IPR057326">
    <property type="entry name" value="KR_dom"/>
</dbReference>
<dbReference type="Pfam" id="PF00698">
    <property type="entry name" value="Acyl_transf_1"/>
    <property type="match status" value="1"/>
</dbReference>
<dbReference type="Gene3D" id="1.10.1200.10">
    <property type="entry name" value="ACP-like"/>
    <property type="match status" value="1"/>
</dbReference>
<keyword evidence="7" id="KW-0012">Acyltransferase</keyword>
<dbReference type="GO" id="GO:0031177">
    <property type="term" value="F:phosphopantetheine binding"/>
    <property type="evidence" value="ECO:0007669"/>
    <property type="project" value="InterPro"/>
</dbReference>
<proteinExistence type="predicted"/>
<dbReference type="GO" id="GO:0004315">
    <property type="term" value="F:3-oxoacyl-[acyl-carrier-protein] synthase activity"/>
    <property type="evidence" value="ECO:0007669"/>
    <property type="project" value="InterPro"/>
</dbReference>
<dbReference type="GO" id="GO:0004312">
    <property type="term" value="F:fatty acid synthase activity"/>
    <property type="evidence" value="ECO:0007669"/>
    <property type="project" value="TreeGrafter"/>
</dbReference>
<organism evidence="12 13">
    <name type="scientific">Aspergillus pseudotamarii</name>
    <dbReference type="NCBI Taxonomy" id="132259"/>
    <lineage>
        <taxon>Eukaryota</taxon>
        <taxon>Fungi</taxon>
        <taxon>Dikarya</taxon>
        <taxon>Ascomycota</taxon>
        <taxon>Pezizomycotina</taxon>
        <taxon>Eurotiomycetes</taxon>
        <taxon>Eurotiomycetidae</taxon>
        <taxon>Eurotiales</taxon>
        <taxon>Aspergillaceae</taxon>
        <taxon>Aspergillus</taxon>
        <taxon>Aspergillus subgen. Circumdati</taxon>
    </lineage>
</organism>
<dbReference type="GO" id="GO:1901336">
    <property type="term" value="P:lactone biosynthetic process"/>
    <property type="evidence" value="ECO:0007669"/>
    <property type="project" value="UniProtKB-ARBA"/>
</dbReference>
<dbReference type="OrthoDB" id="329835at2759"/>
<dbReference type="InterPro" id="IPR014031">
    <property type="entry name" value="Ketoacyl_synth_C"/>
</dbReference>
<dbReference type="PANTHER" id="PTHR43775">
    <property type="entry name" value="FATTY ACID SYNTHASE"/>
    <property type="match status" value="1"/>
</dbReference>
<dbReference type="InterPro" id="IPR018201">
    <property type="entry name" value="Ketoacyl_synth_AS"/>
</dbReference>
<feature type="domain" description="Carrier" evidence="9">
    <location>
        <begin position="2359"/>
        <end position="2434"/>
    </location>
</feature>
<feature type="domain" description="Ketosynthase family 3 (KS3)" evidence="10">
    <location>
        <begin position="4"/>
        <end position="429"/>
    </location>
</feature>
<keyword evidence="1" id="KW-0596">Phosphopantetheine</keyword>
<dbReference type="CDD" id="cd05195">
    <property type="entry name" value="enoyl_red"/>
    <property type="match status" value="1"/>
</dbReference>
<dbReference type="GeneID" id="43644165"/>
<dbReference type="SUPFAM" id="SSF50129">
    <property type="entry name" value="GroES-like"/>
    <property type="match status" value="1"/>
</dbReference>
<dbReference type="InterPro" id="IPR009081">
    <property type="entry name" value="PP-bd_ACP"/>
</dbReference>
<dbReference type="PROSITE" id="PS00012">
    <property type="entry name" value="PHOSPHOPANTETHEINE"/>
    <property type="match status" value="1"/>
</dbReference>
<evidence type="ECO:0000256" key="3">
    <source>
        <dbReference type="ARBA" id="ARBA00022679"/>
    </source>
</evidence>
<dbReference type="SMART" id="SM00822">
    <property type="entry name" value="PKS_KR"/>
    <property type="match status" value="1"/>
</dbReference>